<evidence type="ECO:0000259" key="8">
    <source>
        <dbReference type="Pfam" id="PF00696"/>
    </source>
</evidence>
<protein>
    <recommendedName>
        <fullName evidence="3 7">Carbamate kinase</fullName>
    </recommendedName>
</protein>
<evidence type="ECO:0000313" key="9">
    <source>
        <dbReference type="EMBL" id="MDQ0151990.1"/>
    </source>
</evidence>
<sequence>MAKKRLVLSLGHKDLGTNLPEQKAAIGKTAPIIADFIQEGWQVALTHSNAPQVGMIHGGMSEFALSHPDEYTSVPLAVCSAMSQGYIGYDLQNGLRSELLSRGIYKTVSTIITQVTVNPYDEAFYDPLKTIGRCMSADEAAVEDAKGNQTVEVPGKGYQRIVPAPNPVAIVEIDAIKALLDADQLVICCGGGGVPVMEQGTALRGASAVIEKDLTSGLLAREIDADVLMIVTAVDNVTLNFGTPAEEPISEMSIEAAKQYMAAGHFEFKSMLPKIRAAVDFVESGRNRTAIITSLAKAQAALKGRAGTRIA</sequence>
<evidence type="ECO:0000256" key="1">
    <source>
        <dbReference type="ARBA" id="ARBA00005118"/>
    </source>
</evidence>
<keyword evidence="10" id="KW-1185">Reference proteome</keyword>
<gene>
    <name evidence="9" type="ORF">J2S20_000672</name>
</gene>
<dbReference type="CDD" id="cd04235">
    <property type="entry name" value="AAK_CK"/>
    <property type="match status" value="1"/>
</dbReference>
<keyword evidence="5 7" id="KW-0418">Kinase</keyword>
<comment type="caution">
    <text evidence="9">The sequence shown here is derived from an EMBL/GenBank/DDBJ whole genome shotgun (WGS) entry which is preliminary data.</text>
</comment>
<dbReference type="EMBL" id="JAUSTO010000003">
    <property type="protein sequence ID" value="MDQ0151990.1"/>
    <property type="molecule type" value="Genomic_DNA"/>
</dbReference>
<dbReference type="GO" id="GO:0019546">
    <property type="term" value="P:L-arginine deiminase pathway"/>
    <property type="evidence" value="ECO:0007669"/>
    <property type="project" value="TreeGrafter"/>
</dbReference>
<comment type="pathway">
    <text evidence="1">Metabolic intermediate metabolism; carbamoyl phosphate degradation; CO(2) and NH(3) from carbamoyl phosphate: step 1/1.</text>
</comment>
<dbReference type="GO" id="GO:0008804">
    <property type="term" value="F:carbamate kinase activity"/>
    <property type="evidence" value="ECO:0007669"/>
    <property type="project" value="UniProtKB-EC"/>
</dbReference>
<comment type="similarity">
    <text evidence="2 7">Belongs to the carbamate kinase family.</text>
</comment>
<dbReference type="InterPro" id="IPR036393">
    <property type="entry name" value="AceGlu_kinase-like_sf"/>
</dbReference>
<accession>A0AAE4AKH2</accession>
<evidence type="ECO:0000256" key="4">
    <source>
        <dbReference type="ARBA" id="ARBA00022679"/>
    </source>
</evidence>
<dbReference type="Gene3D" id="3.40.1160.10">
    <property type="entry name" value="Acetylglutamate kinase-like"/>
    <property type="match status" value="1"/>
</dbReference>
<dbReference type="InterPro" id="IPR003964">
    <property type="entry name" value="Carb_kinase"/>
</dbReference>
<evidence type="ECO:0000256" key="2">
    <source>
        <dbReference type="ARBA" id="ARBA00011066"/>
    </source>
</evidence>
<dbReference type="SUPFAM" id="SSF53633">
    <property type="entry name" value="Carbamate kinase-like"/>
    <property type="match status" value="1"/>
</dbReference>
<feature type="domain" description="Aspartate/glutamate/uridylate kinase" evidence="8">
    <location>
        <begin position="16"/>
        <end position="292"/>
    </location>
</feature>
<evidence type="ECO:0000256" key="3">
    <source>
        <dbReference type="ARBA" id="ARBA00013070"/>
    </source>
</evidence>
<dbReference type="InterPro" id="IPR001048">
    <property type="entry name" value="Asp/Glu/Uridylate_kinase"/>
</dbReference>
<organism evidence="9 10">
    <name type="scientific">Moryella indoligenes</name>
    <dbReference type="NCBI Taxonomy" id="371674"/>
    <lineage>
        <taxon>Bacteria</taxon>
        <taxon>Bacillati</taxon>
        <taxon>Bacillota</taxon>
        <taxon>Clostridia</taxon>
        <taxon>Lachnospirales</taxon>
        <taxon>Lachnospiraceae</taxon>
        <taxon>Moryella</taxon>
    </lineage>
</organism>
<proteinExistence type="inferred from homology"/>
<evidence type="ECO:0000256" key="6">
    <source>
        <dbReference type="ARBA" id="ARBA00048467"/>
    </source>
</evidence>
<dbReference type="PIRSF" id="PIRSF000723">
    <property type="entry name" value="Carbamate_kin"/>
    <property type="match status" value="1"/>
</dbReference>
<dbReference type="NCBIfam" id="NF009007">
    <property type="entry name" value="PRK12352.1"/>
    <property type="match status" value="1"/>
</dbReference>
<name>A0AAE4AKH2_9FIRM</name>
<keyword evidence="4 7" id="KW-0808">Transferase</keyword>
<dbReference type="GO" id="GO:0005829">
    <property type="term" value="C:cytosol"/>
    <property type="evidence" value="ECO:0007669"/>
    <property type="project" value="TreeGrafter"/>
</dbReference>
<dbReference type="PANTHER" id="PTHR30409:SF1">
    <property type="entry name" value="CARBAMATE KINASE-RELATED"/>
    <property type="match status" value="1"/>
</dbReference>
<dbReference type="PANTHER" id="PTHR30409">
    <property type="entry name" value="CARBAMATE KINASE"/>
    <property type="match status" value="1"/>
</dbReference>
<dbReference type="Pfam" id="PF00696">
    <property type="entry name" value="AA_kinase"/>
    <property type="match status" value="1"/>
</dbReference>
<dbReference type="RefSeq" id="WP_307253218.1">
    <property type="nucleotide sequence ID" value="NZ_JAUSTO010000003.1"/>
</dbReference>
<evidence type="ECO:0000256" key="7">
    <source>
        <dbReference type="PIRNR" id="PIRNR000723"/>
    </source>
</evidence>
<dbReference type="Proteomes" id="UP001241537">
    <property type="component" value="Unassembled WGS sequence"/>
</dbReference>
<evidence type="ECO:0000313" key="10">
    <source>
        <dbReference type="Proteomes" id="UP001241537"/>
    </source>
</evidence>
<comment type="catalytic activity">
    <reaction evidence="6">
        <text>hydrogencarbonate + NH4(+) + ATP = carbamoyl phosphate + ADP + H2O + H(+)</text>
        <dbReference type="Rhea" id="RHEA:10152"/>
        <dbReference type="ChEBI" id="CHEBI:15377"/>
        <dbReference type="ChEBI" id="CHEBI:15378"/>
        <dbReference type="ChEBI" id="CHEBI:17544"/>
        <dbReference type="ChEBI" id="CHEBI:28938"/>
        <dbReference type="ChEBI" id="CHEBI:30616"/>
        <dbReference type="ChEBI" id="CHEBI:58228"/>
        <dbReference type="ChEBI" id="CHEBI:456216"/>
        <dbReference type="EC" id="2.7.2.2"/>
    </reaction>
</comment>
<dbReference type="AlphaFoldDB" id="A0AAE4AKH2"/>
<reference evidence="9" key="1">
    <citation type="submission" date="2023-07" db="EMBL/GenBank/DDBJ databases">
        <title>Genomic Encyclopedia of Type Strains, Phase IV (KMG-IV): sequencing the most valuable type-strain genomes for metagenomic binning, comparative biology and taxonomic classification.</title>
        <authorList>
            <person name="Goeker M."/>
        </authorList>
    </citation>
    <scope>NUCLEOTIDE SEQUENCE</scope>
    <source>
        <strain evidence="9">DSM 19659</strain>
    </source>
</reference>
<evidence type="ECO:0000256" key="5">
    <source>
        <dbReference type="ARBA" id="ARBA00022777"/>
    </source>
</evidence>
<dbReference type="PRINTS" id="PR01469">
    <property type="entry name" value="CARBMTKINASE"/>
</dbReference>